<dbReference type="Proteomes" id="UP001596957">
    <property type="component" value="Unassembled WGS sequence"/>
</dbReference>
<dbReference type="EMBL" id="JBHTEC010000001">
    <property type="protein sequence ID" value="MFD0283809.1"/>
    <property type="molecule type" value="Genomic_DNA"/>
</dbReference>
<dbReference type="Gene3D" id="3.40.50.720">
    <property type="entry name" value="NAD(P)-binding Rossmann-like Domain"/>
    <property type="match status" value="1"/>
</dbReference>
<gene>
    <name evidence="5" type="ORF">ACFQZP_19430</name>
</gene>
<evidence type="ECO:0000313" key="6">
    <source>
        <dbReference type="Proteomes" id="UP001596957"/>
    </source>
</evidence>
<name>A0ABW2VIS5_9ACTN</name>
<dbReference type="PANTHER" id="PTHR43477">
    <property type="entry name" value="DIHYDROANTICAPSIN 7-DEHYDROGENASE"/>
    <property type="match status" value="1"/>
</dbReference>
<dbReference type="CDD" id="cd05233">
    <property type="entry name" value="SDR_c"/>
    <property type="match status" value="1"/>
</dbReference>
<sequence length="271" mass="27588">MPASVPAPVSAVPAPVSPVSASVPAPDTTPERIVIVGGSSGMGLALAESALAGGADVTIVGRSPERLAEAERQLGGGDRLRAVAADITSEPDTERLFKTVGETVGAIDHVVLTAADATGAYQPITSFDLEAGRRLVDSKLFGAVLLAKYAAPHLTSGGSITFTSGIAAYRPAPGGSMVAAVNGALASLTYALALELAPIRVNALSPGWVDTPIWDTIAGDGKQARLDAMAQRLPVGRIGTPHDIAEALLALMHNRFITATVLHADGGHRLV</sequence>
<dbReference type="InterPro" id="IPR036291">
    <property type="entry name" value="NAD(P)-bd_dom_sf"/>
</dbReference>
<dbReference type="RefSeq" id="WP_381262399.1">
    <property type="nucleotide sequence ID" value="NZ_JBHTBI010000063.1"/>
</dbReference>
<feature type="domain" description="Ketoreductase" evidence="4">
    <location>
        <begin position="31"/>
        <end position="211"/>
    </location>
</feature>
<keyword evidence="6" id="KW-1185">Reference proteome</keyword>
<feature type="region of interest" description="Disordered" evidence="3">
    <location>
        <begin position="1"/>
        <end position="25"/>
    </location>
</feature>
<comment type="similarity">
    <text evidence="1">Belongs to the short-chain dehydrogenases/reductases (SDR) family.</text>
</comment>
<dbReference type="PANTHER" id="PTHR43477:SF1">
    <property type="entry name" value="DIHYDROANTICAPSIN 7-DEHYDROGENASE"/>
    <property type="match status" value="1"/>
</dbReference>
<keyword evidence="2" id="KW-0560">Oxidoreductase</keyword>
<evidence type="ECO:0000259" key="4">
    <source>
        <dbReference type="SMART" id="SM00822"/>
    </source>
</evidence>
<evidence type="ECO:0000256" key="3">
    <source>
        <dbReference type="SAM" id="MobiDB-lite"/>
    </source>
</evidence>
<reference evidence="6" key="1">
    <citation type="journal article" date="2019" name="Int. J. Syst. Evol. Microbiol.">
        <title>The Global Catalogue of Microorganisms (GCM) 10K type strain sequencing project: providing services to taxonomists for standard genome sequencing and annotation.</title>
        <authorList>
            <consortium name="The Broad Institute Genomics Platform"/>
            <consortium name="The Broad Institute Genome Sequencing Center for Infectious Disease"/>
            <person name="Wu L."/>
            <person name="Ma J."/>
        </authorList>
    </citation>
    <scope>NUCLEOTIDE SEQUENCE [LARGE SCALE GENOMIC DNA]</scope>
    <source>
        <strain evidence="6">CGMCC 4.7198</strain>
    </source>
</reference>
<evidence type="ECO:0000256" key="1">
    <source>
        <dbReference type="ARBA" id="ARBA00006484"/>
    </source>
</evidence>
<dbReference type="Pfam" id="PF13561">
    <property type="entry name" value="adh_short_C2"/>
    <property type="match status" value="1"/>
</dbReference>
<dbReference type="InterPro" id="IPR057326">
    <property type="entry name" value="KR_dom"/>
</dbReference>
<dbReference type="NCBIfam" id="NF005449">
    <property type="entry name" value="PRK07041.1"/>
    <property type="match status" value="1"/>
</dbReference>
<protein>
    <submittedName>
        <fullName evidence="5">SDR family oxidoreductase</fullName>
    </submittedName>
</protein>
<dbReference type="SMART" id="SM00822">
    <property type="entry name" value="PKS_KR"/>
    <property type="match status" value="1"/>
</dbReference>
<evidence type="ECO:0000313" key="5">
    <source>
        <dbReference type="EMBL" id="MFD0283809.1"/>
    </source>
</evidence>
<accession>A0ABW2VIS5</accession>
<evidence type="ECO:0000256" key="2">
    <source>
        <dbReference type="ARBA" id="ARBA00023002"/>
    </source>
</evidence>
<organism evidence="5 6">
    <name type="scientific">Streptomyces lutosisoli</name>
    <dbReference type="NCBI Taxonomy" id="2665721"/>
    <lineage>
        <taxon>Bacteria</taxon>
        <taxon>Bacillati</taxon>
        <taxon>Actinomycetota</taxon>
        <taxon>Actinomycetes</taxon>
        <taxon>Kitasatosporales</taxon>
        <taxon>Streptomycetaceae</taxon>
        <taxon>Streptomyces</taxon>
    </lineage>
</organism>
<dbReference type="PRINTS" id="PR00081">
    <property type="entry name" value="GDHRDH"/>
</dbReference>
<dbReference type="SUPFAM" id="SSF51735">
    <property type="entry name" value="NAD(P)-binding Rossmann-fold domains"/>
    <property type="match status" value="1"/>
</dbReference>
<proteinExistence type="inferred from homology"/>
<dbReference type="InterPro" id="IPR051122">
    <property type="entry name" value="SDR_DHRS6-like"/>
</dbReference>
<comment type="caution">
    <text evidence="5">The sequence shown here is derived from an EMBL/GenBank/DDBJ whole genome shotgun (WGS) entry which is preliminary data.</text>
</comment>
<dbReference type="InterPro" id="IPR002347">
    <property type="entry name" value="SDR_fam"/>
</dbReference>